<evidence type="ECO:0000313" key="4">
    <source>
        <dbReference type="Proteomes" id="UP000000763"/>
    </source>
</evidence>
<evidence type="ECO:0000313" key="2">
    <source>
        <dbReference type="EMBL" id="BAC99404.1"/>
    </source>
</evidence>
<accession>Q6ZCX2</accession>
<reference evidence="3" key="2">
    <citation type="submission" date="2001-12" db="EMBL/GenBank/DDBJ databases">
        <title>Oryza sativa nipponbare(GA3) genomic DNA, chromosome 8, PAC clone:P0026A08.</title>
        <authorList>
            <person name="Sasaki T."/>
            <person name="Matsumoto T."/>
            <person name="Yamamoto K."/>
        </authorList>
    </citation>
    <scope>NUCLEOTIDE SEQUENCE</scope>
</reference>
<evidence type="ECO:0000256" key="1">
    <source>
        <dbReference type="SAM" id="MobiDB-lite"/>
    </source>
</evidence>
<reference evidence="2" key="1">
    <citation type="submission" date="2001-07" db="EMBL/GenBank/DDBJ databases">
        <title>Oryza sativa nipponbare(GA3) genomic DNA, chromosome 8, BAC clone:OJ1003_E05.</title>
        <authorList>
            <person name="Sasaki T."/>
            <person name="Matsumoto T."/>
            <person name="Yamamoto K."/>
        </authorList>
    </citation>
    <scope>NUCLEOTIDE SEQUENCE</scope>
</reference>
<sequence>MPGLLWCYRASERAAPLIGHATAVQPQRRATVRQACRLGAGRGWLCGLSLFIISSPSTPPSCLSSGVEVGVRRRRSGRCSVAGEKTACGGANCHWRSEARRRRPARPGGASSEEISGGGGGCSGGTLPSRAPAVARAWTAPWNKPRDLLQ</sequence>
<reference evidence="4" key="3">
    <citation type="journal article" date="2005" name="Nature">
        <title>The map-based sequence of the rice genome.</title>
        <authorList>
            <consortium name="International rice genome sequencing project (IRGSP)"/>
            <person name="Matsumoto T."/>
            <person name="Wu J."/>
            <person name="Kanamori H."/>
            <person name="Katayose Y."/>
            <person name="Fujisawa M."/>
            <person name="Namiki N."/>
            <person name="Mizuno H."/>
            <person name="Yamamoto K."/>
            <person name="Antonio B.A."/>
            <person name="Baba T."/>
            <person name="Sakata K."/>
            <person name="Nagamura Y."/>
            <person name="Aoki H."/>
            <person name="Arikawa K."/>
            <person name="Arita K."/>
            <person name="Bito T."/>
            <person name="Chiden Y."/>
            <person name="Fujitsuka N."/>
            <person name="Fukunaka R."/>
            <person name="Hamada M."/>
            <person name="Harada C."/>
            <person name="Hayashi A."/>
            <person name="Hijishita S."/>
            <person name="Honda M."/>
            <person name="Hosokawa S."/>
            <person name="Ichikawa Y."/>
            <person name="Idonuma A."/>
            <person name="Iijima M."/>
            <person name="Ikeda M."/>
            <person name="Ikeno M."/>
            <person name="Ito K."/>
            <person name="Ito S."/>
            <person name="Ito T."/>
            <person name="Ito Y."/>
            <person name="Ito Y."/>
            <person name="Iwabuchi A."/>
            <person name="Kamiya K."/>
            <person name="Karasawa W."/>
            <person name="Kurita K."/>
            <person name="Katagiri S."/>
            <person name="Kikuta A."/>
            <person name="Kobayashi H."/>
            <person name="Kobayashi N."/>
            <person name="Machita K."/>
            <person name="Maehara T."/>
            <person name="Masukawa M."/>
            <person name="Mizubayashi T."/>
            <person name="Mukai Y."/>
            <person name="Nagasaki H."/>
            <person name="Nagata Y."/>
            <person name="Naito S."/>
            <person name="Nakashima M."/>
            <person name="Nakama Y."/>
            <person name="Nakamichi Y."/>
            <person name="Nakamura M."/>
            <person name="Meguro A."/>
            <person name="Negishi M."/>
            <person name="Ohta I."/>
            <person name="Ohta T."/>
            <person name="Okamoto M."/>
            <person name="Ono N."/>
            <person name="Saji S."/>
            <person name="Sakaguchi M."/>
            <person name="Sakai K."/>
            <person name="Shibata M."/>
            <person name="Shimokawa T."/>
            <person name="Song J."/>
            <person name="Takazaki Y."/>
            <person name="Terasawa K."/>
            <person name="Tsugane M."/>
            <person name="Tsuji K."/>
            <person name="Ueda S."/>
            <person name="Waki K."/>
            <person name="Yamagata H."/>
            <person name="Yamamoto M."/>
            <person name="Yamamoto S."/>
            <person name="Yamane H."/>
            <person name="Yoshiki S."/>
            <person name="Yoshihara R."/>
            <person name="Yukawa K."/>
            <person name="Zhong H."/>
            <person name="Yano M."/>
            <person name="Yuan Q."/>
            <person name="Ouyang S."/>
            <person name="Liu J."/>
            <person name="Jones K.M."/>
            <person name="Gansberger K."/>
            <person name="Moffat K."/>
            <person name="Hill J."/>
            <person name="Bera J."/>
            <person name="Fadrosh D."/>
            <person name="Jin S."/>
            <person name="Johri S."/>
            <person name="Kim M."/>
            <person name="Overton L."/>
            <person name="Reardon M."/>
            <person name="Tsitrin T."/>
            <person name="Vuong H."/>
            <person name="Weaver B."/>
            <person name="Ciecko A."/>
            <person name="Tallon L."/>
            <person name="Jackson J."/>
            <person name="Pai G."/>
            <person name="Aken S.V."/>
            <person name="Utterback T."/>
            <person name="Reidmuller S."/>
            <person name="Feldblyum T."/>
            <person name="Hsiao J."/>
            <person name="Zismann V."/>
            <person name="Iobst S."/>
            <person name="de Vazeille A.R."/>
            <person name="Buell C.R."/>
            <person name="Ying K."/>
            <person name="Li Y."/>
            <person name="Lu T."/>
            <person name="Huang Y."/>
            <person name="Zhao Q."/>
            <person name="Feng Q."/>
            <person name="Zhang L."/>
            <person name="Zhu J."/>
            <person name="Weng Q."/>
            <person name="Mu J."/>
            <person name="Lu Y."/>
            <person name="Fan D."/>
            <person name="Liu Y."/>
            <person name="Guan J."/>
            <person name="Zhang Y."/>
            <person name="Yu S."/>
            <person name="Liu X."/>
            <person name="Zhang Y."/>
            <person name="Hong G."/>
            <person name="Han B."/>
            <person name="Choisne N."/>
            <person name="Demange N."/>
            <person name="Orjeda G."/>
            <person name="Samain S."/>
            <person name="Cattolico L."/>
            <person name="Pelletier E."/>
            <person name="Couloux A."/>
            <person name="Segurens B."/>
            <person name="Wincker P."/>
            <person name="D'Hont A."/>
            <person name="Scarpelli C."/>
            <person name="Weissenbach J."/>
            <person name="Salanoubat M."/>
            <person name="Quetier F."/>
            <person name="Yu Y."/>
            <person name="Kim H.R."/>
            <person name="Rambo T."/>
            <person name="Currie J."/>
            <person name="Collura K."/>
            <person name="Luo M."/>
            <person name="Yang T."/>
            <person name="Ammiraju J.S.S."/>
            <person name="Engler F."/>
            <person name="Soderlund C."/>
            <person name="Wing R.A."/>
            <person name="Palmer L.E."/>
            <person name="de la Bastide M."/>
            <person name="Spiegel L."/>
            <person name="Nascimento L."/>
            <person name="Zutavern T."/>
            <person name="O'Shaughnessy A."/>
            <person name="Dike S."/>
            <person name="Dedhia N."/>
            <person name="Preston R."/>
            <person name="Balija V."/>
            <person name="McCombie W.R."/>
            <person name="Chow T."/>
            <person name="Chen H."/>
            <person name="Chung M."/>
            <person name="Chen C."/>
            <person name="Shaw J."/>
            <person name="Wu H."/>
            <person name="Hsiao K."/>
            <person name="Chao Y."/>
            <person name="Chu M."/>
            <person name="Cheng C."/>
            <person name="Hour A."/>
            <person name="Lee P."/>
            <person name="Lin S."/>
            <person name="Lin Y."/>
            <person name="Liou J."/>
            <person name="Liu S."/>
            <person name="Hsing Y."/>
            <person name="Raghuvanshi S."/>
            <person name="Mohanty A."/>
            <person name="Bharti A.K."/>
            <person name="Gaur A."/>
            <person name="Gupta V."/>
            <person name="Kumar D."/>
            <person name="Ravi V."/>
            <person name="Vij S."/>
            <person name="Kapur A."/>
            <person name="Khurana P."/>
            <person name="Khurana P."/>
            <person name="Khurana J.P."/>
            <person name="Tyagi A.K."/>
            <person name="Gaikwad K."/>
            <person name="Singh A."/>
            <person name="Dalal V."/>
            <person name="Srivastava S."/>
            <person name="Dixit A."/>
            <person name="Pal A.K."/>
            <person name="Ghazi I.A."/>
            <person name="Yadav M."/>
            <person name="Pandit A."/>
            <person name="Bhargava A."/>
            <person name="Sureshbabu K."/>
            <person name="Batra K."/>
            <person name="Sharma T.R."/>
            <person name="Mohapatra T."/>
            <person name="Singh N.K."/>
            <person name="Messing J."/>
            <person name="Nelson A.B."/>
            <person name="Fuks G."/>
            <person name="Kavchok S."/>
            <person name="Keizer G."/>
            <person name="Linton E."/>
            <person name="Llaca V."/>
            <person name="Song R."/>
            <person name="Tanyolac B."/>
            <person name="Young S."/>
            <person name="Ho-Il K."/>
            <person name="Hahn J.H."/>
            <person name="Sangsakoo G."/>
            <person name="Vanavichit A."/>
            <person name="de Mattos Luiz.A.T."/>
            <person name="Zimmer P.D."/>
            <person name="Malone G."/>
            <person name="Dellagostin O."/>
            <person name="de Oliveira A.C."/>
            <person name="Bevan M."/>
            <person name="Bancroft I."/>
            <person name="Minx P."/>
            <person name="Cordum H."/>
            <person name="Wilson R."/>
            <person name="Cheng Z."/>
            <person name="Jin W."/>
            <person name="Jiang J."/>
            <person name="Leong S.A."/>
            <person name="Iwama H."/>
            <person name="Gojobori T."/>
            <person name="Itoh T."/>
            <person name="Niimura Y."/>
            <person name="Fujii Y."/>
            <person name="Habara T."/>
            <person name="Sakai H."/>
            <person name="Sato Y."/>
            <person name="Wilson G."/>
            <person name="Kumar K."/>
            <person name="McCouch S."/>
            <person name="Juretic N."/>
            <person name="Hoen D."/>
            <person name="Wright S."/>
            <person name="Bruskiewich R."/>
            <person name="Bureau T."/>
            <person name="Miyao A."/>
            <person name="Hirochika H."/>
            <person name="Nishikawa T."/>
            <person name="Kadowaki K."/>
            <person name="Sugiura M."/>
            <person name="Burr B."/>
            <person name="Sasaki T."/>
        </authorList>
    </citation>
    <scope>NUCLEOTIDE SEQUENCE [LARGE SCALE GENOMIC DNA]</scope>
    <source>
        <strain evidence="4">cv. Nipponbare</strain>
    </source>
</reference>
<gene>
    <name evidence="2" type="ORF">OJ1003_E05.6</name>
    <name evidence="3" type="ORF">P0026A08.32</name>
</gene>
<name>Q6ZCX2_ORYSJ</name>
<feature type="region of interest" description="Disordered" evidence="1">
    <location>
        <begin position="97"/>
        <end position="128"/>
    </location>
</feature>
<evidence type="ECO:0000313" key="3">
    <source>
        <dbReference type="EMBL" id="BAC99533.1"/>
    </source>
</evidence>
<protein>
    <submittedName>
        <fullName evidence="3">Uncharacterized protein</fullName>
    </submittedName>
</protein>
<proteinExistence type="predicted"/>
<dbReference type="EMBL" id="AP004556">
    <property type="protein sequence ID" value="BAC99533.1"/>
    <property type="molecule type" value="Genomic_DNA"/>
</dbReference>
<dbReference type="EMBL" id="AP003936">
    <property type="protein sequence ID" value="BAC99404.1"/>
    <property type="molecule type" value="Genomic_DNA"/>
</dbReference>
<feature type="compositionally biased region" description="Low complexity" evidence="1">
    <location>
        <begin position="106"/>
        <end position="115"/>
    </location>
</feature>
<dbReference type="Proteomes" id="UP000000763">
    <property type="component" value="Chromosome 8"/>
</dbReference>
<organism evidence="3 4">
    <name type="scientific">Oryza sativa subsp. japonica</name>
    <name type="common">Rice</name>
    <dbReference type="NCBI Taxonomy" id="39947"/>
    <lineage>
        <taxon>Eukaryota</taxon>
        <taxon>Viridiplantae</taxon>
        <taxon>Streptophyta</taxon>
        <taxon>Embryophyta</taxon>
        <taxon>Tracheophyta</taxon>
        <taxon>Spermatophyta</taxon>
        <taxon>Magnoliopsida</taxon>
        <taxon>Liliopsida</taxon>
        <taxon>Poales</taxon>
        <taxon>Poaceae</taxon>
        <taxon>BOP clade</taxon>
        <taxon>Oryzoideae</taxon>
        <taxon>Oryzeae</taxon>
        <taxon>Oryzinae</taxon>
        <taxon>Oryza</taxon>
        <taxon>Oryza sativa</taxon>
    </lineage>
</organism>
<reference evidence="4" key="4">
    <citation type="journal article" date="2008" name="Nucleic Acids Res.">
        <title>The rice annotation project database (RAP-DB): 2008 update.</title>
        <authorList>
            <consortium name="The rice annotation project (RAP)"/>
        </authorList>
    </citation>
    <scope>GENOME REANNOTATION</scope>
    <source>
        <strain evidence="4">cv. Nipponbare</strain>
    </source>
</reference>
<dbReference type="AlphaFoldDB" id="Q6ZCX2"/>